<sequence length="264" mass="29571">MNYPYSSWDHTPRNIILVSVRRQRQDIYLEILYLPVGTRKICKCVRENVQFVVACEARGTRRDTTGVNVVSHGHHQHGSGSVVERRSKTANDSIVVKAYCDQITGDVLPREITAKRFWILWSVCFGFSEDDKQRIGAASQGPSKGVVRGDFFGPPWTPGGSFADLWVDFLLKETEEREKREAEASLRLQKKPQLSSPKVDATGPNGSTSDSSSRTPFPSHLQSTNRPFGGGDIRLSRHHSDSEFSTVPLTSSENTHNSRPLPKY</sequence>
<evidence type="ECO:0000256" key="1">
    <source>
        <dbReference type="SAM" id="MobiDB-lite"/>
    </source>
</evidence>
<reference evidence="2 3" key="1">
    <citation type="journal article" date="2021" name="Hortic Res">
        <title>The domestication of Cucurbita argyrosperma as revealed by the genome of its wild relative.</title>
        <authorList>
            <person name="Barrera-Redondo J."/>
            <person name="Sanchez-de la Vega G."/>
            <person name="Aguirre-Liguori J.A."/>
            <person name="Castellanos-Morales G."/>
            <person name="Gutierrez-Guerrero Y.T."/>
            <person name="Aguirre-Dugua X."/>
            <person name="Aguirre-Planter E."/>
            <person name="Tenaillon M.I."/>
            <person name="Lira-Saade R."/>
            <person name="Eguiarte L.E."/>
        </authorList>
    </citation>
    <scope>NUCLEOTIDE SEQUENCE [LARGE SCALE GENOMIC DNA]</scope>
    <source>
        <strain evidence="2">JBR-2021</strain>
    </source>
</reference>
<gene>
    <name evidence="2" type="primary">GC4</name>
    <name evidence="2" type="ORF">SDJN03_13125</name>
</gene>
<name>A0AAV6N841_9ROSI</name>
<feature type="compositionally biased region" description="Polar residues" evidence="1">
    <location>
        <begin position="204"/>
        <end position="226"/>
    </location>
</feature>
<keyword evidence="3" id="KW-1185">Reference proteome</keyword>
<dbReference type="AlphaFoldDB" id="A0AAV6N841"/>
<dbReference type="EMBL" id="JAGKQH010000008">
    <property type="protein sequence ID" value="KAG6593649.1"/>
    <property type="molecule type" value="Genomic_DNA"/>
</dbReference>
<comment type="caution">
    <text evidence="2">The sequence shown here is derived from an EMBL/GenBank/DDBJ whole genome shotgun (WGS) entry which is preliminary data.</text>
</comment>
<evidence type="ECO:0000313" key="3">
    <source>
        <dbReference type="Proteomes" id="UP000685013"/>
    </source>
</evidence>
<accession>A0AAV6N841</accession>
<protein>
    <submittedName>
        <fullName evidence="2">Golgin candidate 4</fullName>
    </submittedName>
</protein>
<feature type="region of interest" description="Disordered" evidence="1">
    <location>
        <begin position="181"/>
        <end position="264"/>
    </location>
</feature>
<proteinExistence type="predicted"/>
<dbReference type="Proteomes" id="UP000685013">
    <property type="component" value="Chromosome 8"/>
</dbReference>
<feature type="non-terminal residue" evidence="2">
    <location>
        <position position="1"/>
    </location>
</feature>
<feature type="compositionally biased region" description="Polar residues" evidence="1">
    <location>
        <begin position="243"/>
        <end position="258"/>
    </location>
</feature>
<evidence type="ECO:0000313" key="2">
    <source>
        <dbReference type="EMBL" id="KAG6593649.1"/>
    </source>
</evidence>
<organism evidence="2 3">
    <name type="scientific">Cucurbita argyrosperma subsp. sororia</name>
    <dbReference type="NCBI Taxonomy" id="37648"/>
    <lineage>
        <taxon>Eukaryota</taxon>
        <taxon>Viridiplantae</taxon>
        <taxon>Streptophyta</taxon>
        <taxon>Embryophyta</taxon>
        <taxon>Tracheophyta</taxon>
        <taxon>Spermatophyta</taxon>
        <taxon>Magnoliopsida</taxon>
        <taxon>eudicotyledons</taxon>
        <taxon>Gunneridae</taxon>
        <taxon>Pentapetalae</taxon>
        <taxon>rosids</taxon>
        <taxon>fabids</taxon>
        <taxon>Cucurbitales</taxon>
        <taxon>Cucurbitaceae</taxon>
        <taxon>Cucurbiteae</taxon>
        <taxon>Cucurbita</taxon>
    </lineage>
</organism>